<dbReference type="Pfam" id="PF04794">
    <property type="entry name" value="YdjC"/>
    <property type="match status" value="1"/>
</dbReference>
<proteinExistence type="predicted"/>
<evidence type="ECO:0000256" key="1">
    <source>
        <dbReference type="ARBA" id="ARBA00001946"/>
    </source>
</evidence>
<keyword evidence="3 6" id="KW-0378">Hydrolase</keyword>
<evidence type="ECO:0000313" key="6">
    <source>
        <dbReference type="EMBL" id="MBB4224946.1"/>
    </source>
</evidence>
<keyword evidence="4" id="KW-0460">Magnesium</keyword>
<evidence type="ECO:0000256" key="5">
    <source>
        <dbReference type="ARBA" id="ARBA00023277"/>
    </source>
</evidence>
<dbReference type="AlphaFoldDB" id="A0A840FQT4"/>
<dbReference type="EMBL" id="JACIFZ010000009">
    <property type="protein sequence ID" value="MBB4224946.1"/>
    <property type="molecule type" value="Genomic_DNA"/>
</dbReference>
<evidence type="ECO:0000256" key="3">
    <source>
        <dbReference type="ARBA" id="ARBA00022801"/>
    </source>
</evidence>
<reference evidence="6 7" key="1">
    <citation type="submission" date="2020-08" db="EMBL/GenBank/DDBJ databases">
        <title>Genomic Encyclopedia of Type Strains, Phase IV (KMG-V): Genome sequencing to study the core and pangenomes of soil and plant-associated prokaryotes.</title>
        <authorList>
            <person name="Whitman W."/>
        </authorList>
    </citation>
    <scope>NUCLEOTIDE SEQUENCE [LARGE SCALE GENOMIC DNA]</scope>
    <source>
        <strain evidence="6 7">34/80</strain>
    </source>
</reference>
<protein>
    <submittedName>
        <fullName evidence="6">Putative glycoside hydrolase/deacetylase ChbG (UPF0249 family)</fullName>
    </submittedName>
</protein>
<comment type="caution">
    <text evidence="6">The sequence shown here is derived from an EMBL/GenBank/DDBJ whole genome shotgun (WGS) entry which is preliminary data.</text>
</comment>
<dbReference type="GO" id="GO:0019213">
    <property type="term" value="F:deacetylase activity"/>
    <property type="evidence" value="ECO:0007669"/>
    <property type="project" value="TreeGrafter"/>
</dbReference>
<evidence type="ECO:0000313" key="7">
    <source>
        <dbReference type="Proteomes" id="UP000524450"/>
    </source>
</evidence>
<keyword evidence="2" id="KW-0479">Metal-binding</keyword>
<dbReference type="PANTHER" id="PTHR31609:SF1">
    <property type="entry name" value="CARBOHYDRATE DEACETYLASE"/>
    <property type="match status" value="1"/>
</dbReference>
<name>A0A840FQT4_9BURK</name>
<dbReference type="RefSeq" id="WP_184641795.1">
    <property type="nucleotide sequence ID" value="NZ_JACIFZ010000009.1"/>
</dbReference>
<keyword evidence="5" id="KW-0119">Carbohydrate metabolism</keyword>
<organism evidence="6 7">
    <name type="scientific">Variovorax guangxiensis</name>
    <dbReference type="NCBI Taxonomy" id="1775474"/>
    <lineage>
        <taxon>Bacteria</taxon>
        <taxon>Pseudomonadati</taxon>
        <taxon>Pseudomonadota</taxon>
        <taxon>Betaproteobacteria</taxon>
        <taxon>Burkholderiales</taxon>
        <taxon>Comamonadaceae</taxon>
        <taxon>Variovorax</taxon>
    </lineage>
</organism>
<dbReference type="GO" id="GO:0005975">
    <property type="term" value="P:carbohydrate metabolic process"/>
    <property type="evidence" value="ECO:0007669"/>
    <property type="project" value="InterPro"/>
</dbReference>
<gene>
    <name evidence="6" type="ORF">GGD71_005755</name>
</gene>
<evidence type="ECO:0000256" key="4">
    <source>
        <dbReference type="ARBA" id="ARBA00022842"/>
    </source>
</evidence>
<dbReference type="Proteomes" id="UP000524450">
    <property type="component" value="Unassembled WGS sequence"/>
</dbReference>
<dbReference type="GO" id="GO:0046872">
    <property type="term" value="F:metal ion binding"/>
    <property type="evidence" value="ECO:0007669"/>
    <property type="project" value="UniProtKB-KW"/>
</dbReference>
<dbReference type="CDD" id="cd10807">
    <property type="entry name" value="YdjC_like_3"/>
    <property type="match status" value="1"/>
</dbReference>
<dbReference type="GO" id="GO:0016787">
    <property type="term" value="F:hydrolase activity"/>
    <property type="evidence" value="ECO:0007669"/>
    <property type="project" value="UniProtKB-KW"/>
</dbReference>
<dbReference type="InterPro" id="IPR006879">
    <property type="entry name" value="YdjC-like"/>
</dbReference>
<dbReference type="PANTHER" id="PTHR31609">
    <property type="entry name" value="YDJC DEACETYLASE FAMILY MEMBER"/>
    <property type="match status" value="1"/>
</dbReference>
<accession>A0A840FQT4</accession>
<dbReference type="InterPro" id="IPR011330">
    <property type="entry name" value="Glyco_hydro/deAcase_b/a-brl"/>
</dbReference>
<sequence>MSEATEVAATVMQEICICADDFGLSAGVNAAVIDLARHGTISATSAMVRRGAWLSGARRLRSLAPARLDVGLHLDLTRPASAEGPEPSLARLLAQAYTRTLFAAGLLVDIRDQLTRFEDAMGRQPAFIDGHRHVHQFPVVRELLLEEISRRYPTSLPWLRSTVPGGALRRESLKARVIHALGGPALQRRACARGLPHSRGLLGVYDFGGDADAYRARLYGWLRTARTGDVLMCHPSAALFADPHAHARMREYAVLRTIDFPWHGDAWHVCPVPLTELLQRGAGVPWRSPGPSQPGRP</sequence>
<dbReference type="SUPFAM" id="SSF88713">
    <property type="entry name" value="Glycoside hydrolase/deacetylase"/>
    <property type="match status" value="1"/>
</dbReference>
<dbReference type="Gene3D" id="3.20.20.370">
    <property type="entry name" value="Glycoside hydrolase/deacetylase"/>
    <property type="match status" value="1"/>
</dbReference>
<evidence type="ECO:0000256" key="2">
    <source>
        <dbReference type="ARBA" id="ARBA00022723"/>
    </source>
</evidence>
<comment type="cofactor">
    <cofactor evidence="1">
        <name>Mg(2+)</name>
        <dbReference type="ChEBI" id="CHEBI:18420"/>
    </cofactor>
</comment>